<keyword evidence="1" id="KW-1133">Transmembrane helix</keyword>
<protein>
    <recommendedName>
        <fullName evidence="2">Prepilin type IV endopeptidase peptidase domain-containing protein</fullName>
    </recommendedName>
</protein>
<proteinExistence type="predicted"/>
<evidence type="ECO:0000313" key="3">
    <source>
        <dbReference type="EMBL" id="MTD61840.1"/>
    </source>
</evidence>
<dbReference type="EMBL" id="WMBC01000009">
    <property type="protein sequence ID" value="MTD61840.1"/>
    <property type="molecule type" value="Genomic_DNA"/>
</dbReference>
<dbReference type="AlphaFoldDB" id="A0A844GMC9"/>
<reference evidence="3 4" key="1">
    <citation type="submission" date="2019-11" db="EMBL/GenBank/DDBJ databases">
        <title>Draft genome sequence of Blautia luti DSM 14534T, isolated from human stool.</title>
        <authorList>
            <person name="Ortiz R."/>
            <person name="Melis-Arcos F."/>
            <person name="Covarrubias P."/>
            <person name="Cardenas J.P."/>
            <person name="Perez-Donoso J."/>
            <person name="Almonacid D."/>
        </authorList>
    </citation>
    <scope>NUCLEOTIDE SEQUENCE [LARGE SCALE GENOMIC DNA]</scope>
    <source>
        <strain evidence="3 4">DSM 14534</strain>
    </source>
</reference>
<dbReference type="GO" id="GO:0016020">
    <property type="term" value="C:membrane"/>
    <property type="evidence" value="ECO:0007669"/>
    <property type="project" value="InterPro"/>
</dbReference>
<name>A0A844GMC9_9FIRM</name>
<keyword evidence="1" id="KW-0812">Transmembrane</keyword>
<keyword evidence="1" id="KW-0472">Membrane</keyword>
<accession>A0A844GMC9</accession>
<evidence type="ECO:0000259" key="2">
    <source>
        <dbReference type="Pfam" id="PF01478"/>
    </source>
</evidence>
<evidence type="ECO:0000256" key="1">
    <source>
        <dbReference type="SAM" id="Phobius"/>
    </source>
</evidence>
<feature type="transmembrane region" description="Helical" evidence="1">
    <location>
        <begin position="82"/>
        <end position="104"/>
    </location>
</feature>
<sequence length="160" mass="17661">MIAWTAMIMDLRTARIDNGWILFSMAVGAVCCTMEKGIAGMFFYAAGSSIPLILIILFGFGMLGAGDIKLFCALGGVMGTAGILKCILVSFILGAFISVLILMFSRSFCERILYFIYYIGQTVRERKVIPYRRKDISASENFHFTVPIFLSVVLYAGGVY</sequence>
<organism evidence="3 4">
    <name type="scientific">Blautia luti DSM 14534 = JCM 17040</name>
    <dbReference type="NCBI Taxonomy" id="649762"/>
    <lineage>
        <taxon>Bacteria</taxon>
        <taxon>Bacillati</taxon>
        <taxon>Bacillota</taxon>
        <taxon>Clostridia</taxon>
        <taxon>Lachnospirales</taxon>
        <taxon>Lachnospiraceae</taxon>
        <taxon>Blautia</taxon>
    </lineage>
</organism>
<dbReference type="Pfam" id="PF01478">
    <property type="entry name" value="Peptidase_A24"/>
    <property type="match status" value="1"/>
</dbReference>
<dbReference type="Gene3D" id="1.20.120.1220">
    <property type="match status" value="1"/>
</dbReference>
<evidence type="ECO:0000313" key="4">
    <source>
        <dbReference type="Proteomes" id="UP000437824"/>
    </source>
</evidence>
<feature type="transmembrane region" description="Helical" evidence="1">
    <location>
        <begin position="52"/>
        <end position="76"/>
    </location>
</feature>
<dbReference type="RefSeq" id="WP_118509728.1">
    <property type="nucleotide sequence ID" value="NZ_WMBC01000009.1"/>
</dbReference>
<feature type="domain" description="Prepilin type IV endopeptidase peptidase" evidence="2">
    <location>
        <begin position="3"/>
        <end position="98"/>
    </location>
</feature>
<dbReference type="GO" id="GO:0004190">
    <property type="term" value="F:aspartic-type endopeptidase activity"/>
    <property type="evidence" value="ECO:0007669"/>
    <property type="project" value="InterPro"/>
</dbReference>
<feature type="transmembrane region" description="Helical" evidence="1">
    <location>
        <begin position="141"/>
        <end position="158"/>
    </location>
</feature>
<dbReference type="InterPro" id="IPR000045">
    <property type="entry name" value="Prepilin_IV_endopep_pep"/>
</dbReference>
<comment type="caution">
    <text evidence="3">The sequence shown here is derived from an EMBL/GenBank/DDBJ whole genome shotgun (WGS) entry which is preliminary data.</text>
</comment>
<gene>
    <name evidence="3" type="ORF">GKZ57_11395</name>
</gene>
<dbReference type="Proteomes" id="UP000437824">
    <property type="component" value="Unassembled WGS sequence"/>
</dbReference>